<dbReference type="OMA" id="NSCINDW"/>
<feature type="region of interest" description="Disordered" evidence="1">
    <location>
        <begin position="1"/>
        <end position="21"/>
    </location>
</feature>
<dbReference type="OrthoDB" id="2013972at2759"/>
<protein>
    <submittedName>
        <fullName evidence="2">Similar to mRNA 3&amp;apos acc. no. Q4IPA4</fullName>
    </submittedName>
</protein>
<proteinExistence type="predicted"/>
<dbReference type="Proteomes" id="UP000018144">
    <property type="component" value="Unassembled WGS sequence"/>
</dbReference>
<dbReference type="Gene3D" id="3.40.50.150">
    <property type="entry name" value="Vaccinia Virus protein VP39"/>
    <property type="match status" value="1"/>
</dbReference>
<evidence type="ECO:0000313" key="2">
    <source>
        <dbReference type="EMBL" id="CCX08242.1"/>
    </source>
</evidence>
<gene>
    <name evidence="2" type="ORF">PCON_07835</name>
</gene>
<dbReference type="AlphaFoldDB" id="U4L1A8"/>
<dbReference type="InterPro" id="IPR029063">
    <property type="entry name" value="SAM-dependent_MTases_sf"/>
</dbReference>
<feature type="compositionally biased region" description="Polar residues" evidence="1">
    <location>
        <begin position="1"/>
        <end position="11"/>
    </location>
</feature>
<evidence type="ECO:0000313" key="3">
    <source>
        <dbReference type="Proteomes" id="UP000018144"/>
    </source>
</evidence>
<dbReference type="GO" id="GO:0008168">
    <property type="term" value="F:methyltransferase activity"/>
    <property type="evidence" value="ECO:0007669"/>
    <property type="project" value="TreeGrafter"/>
</dbReference>
<name>U4L1A8_PYROM</name>
<dbReference type="PANTHER" id="PTHR43591:SF24">
    <property type="entry name" value="2-METHOXY-6-POLYPRENYL-1,4-BENZOQUINOL METHYLASE, MITOCHONDRIAL"/>
    <property type="match status" value="1"/>
</dbReference>
<evidence type="ECO:0000256" key="1">
    <source>
        <dbReference type="SAM" id="MobiDB-lite"/>
    </source>
</evidence>
<reference evidence="2 3" key="1">
    <citation type="journal article" date="2013" name="PLoS Genet.">
        <title>The genome and development-dependent transcriptomes of Pyronema confluens: a window into fungal evolution.</title>
        <authorList>
            <person name="Traeger S."/>
            <person name="Altegoer F."/>
            <person name="Freitag M."/>
            <person name="Gabaldon T."/>
            <person name="Kempken F."/>
            <person name="Kumar A."/>
            <person name="Marcet-Houben M."/>
            <person name="Poggeler S."/>
            <person name="Stajich J.E."/>
            <person name="Nowrousian M."/>
        </authorList>
    </citation>
    <scope>NUCLEOTIDE SEQUENCE [LARGE SCALE GENOMIC DNA]</scope>
    <source>
        <strain evidence="3">CBS 100304</strain>
        <tissue evidence="2">Vegetative mycelium</tissue>
    </source>
</reference>
<dbReference type="STRING" id="1076935.U4L1A8"/>
<keyword evidence="3" id="KW-1185">Reference proteome</keyword>
<sequence length="340" mass="38991">MATSDTGSTIEVDQVDSEYESSSYGSYEETLESINNSIHEYLYENGRRYHVYFGTDKNILPADEMERDRLDFYHDIFLLILHGRLHQSPISPNPQRILDVGTGTGIWAIEMADRYPKAEVIGIDLTPIQPPWVPPNCRFEIDDVEEDWTYKSNHFDLIHVRQINQCINDWEKLCSEMYRCIKPGGYIELVEGGAVPYSDDGTMAPDNGVKVFFENLNRALEMIGRPQPEQNMMKARLVAAGFIDVKVLRFKQPLGAWPKDKRIKTIGSMMMVNAETAFQSYGLAAFTRILGMSNNQAMKICNDAYKSTTNRNNHVYKHLHIVYARKPYSHEVKDPDEVMS</sequence>
<dbReference type="Pfam" id="PF13489">
    <property type="entry name" value="Methyltransf_23"/>
    <property type="match status" value="1"/>
</dbReference>
<dbReference type="EMBL" id="HF935402">
    <property type="protein sequence ID" value="CCX08242.1"/>
    <property type="molecule type" value="Genomic_DNA"/>
</dbReference>
<dbReference type="eggNOG" id="ENOG502S6PS">
    <property type="taxonomic scope" value="Eukaryota"/>
</dbReference>
<dbReference type="CDD" id="cd02440">
    <property type="entry name" value="AdoMet_MTases"/>
    <property type="match status" value="1"/>
</dbReference>
<accession>U4L1A8</accession>
<organism evidence="2 3">
    <name type="scientific">Pyronema omphalodes (strain CBS 100304)</name>
    <name type="common">Pyronema confluens</name>
    <dbReference type="NCBI Taxonomy" id="1076935"/>
    <lineage>
        <taxon>Eukaryota</taxon>
        <taxon>Fungi</taxon>
        <taxon>Dikarya</taxon>
        <taxon>Ascomycota</taxon>
        <taxon>Pezizomycotina</taxon>
        <taxon>Pezizomycetes</taxon>
        <taxon>Pezizales</taxon>
        <taxon>Pyronemataceae</taxon>
        <taxon>Pyronema</taxon>
    </lineage>
</organism>
<dbReference type="SUPFAM" id="SSF53335">
    <property type="entry name" value="S-adenosyl-L-methionine-dependent methyltransferases"/>
    <property type="match status" value="1"/>
</dbReference>
<dbReference type="PANTHER" id="PTHR43591">
    <property type="entry name" value="METHYLTRANSFERASE"/>
    <property type="match status" value="1"/>
</dbReference>